<dbReference type="eggNOG" id="ENOG5032V2A">
    <property type="taxonomic scope" value="Bacteria"/>
</dbReference>
<sequence length="491" mass="54816">MSRPAERRPELDRAAMTDVLAELFSEQIPVYRKVLANIAAERGLPRTDPPWPNGTSPIDGPSLTDPDLRVAIVHSFQGAGDLGSFRTSLDPVCLRIHVQGYSSQFPDRHSARSNLLDEVSEAEGEAWARALLGKYWSDYAYELSWHRHVSDRVRARMWDKQRIYVLLLAPNGTPLLAPDTFAWSRVWHAIEHARKLDPDPSSNELLSCIERFGPYAVTAGIRDPNTEPDGGWRVEMTGESLEALTETARETLRHLRNQVRVRGVVDSAFRPVRIHVQDHSVVVYFHWAKNPNTFALLVPMPQSPGDFRGPPVDTPRRYASEALFRWQEDLRTGLLVWGTRTRIGKTIHVSTPRMDHERCEFGIGPVPMHEKSGVWLADAGLSIETPRASMDSGTLAAWIQAYVNNKYAKPFVGHAAARWLDQTTACIDVLEVVQGTESVVTGQLAHIITHTLANMGARLIGTPFDGESFAGLGYEQRPTIGGMQLDVTTMP</sequence>
<dbReference type="KEGG" id="asd:AS9A_2318"/>
<dbReference type="EMBL" id="CP002786">
    <property type="protein sequence ID" value="AEF40765.1"/>
    <property type="molecule type" value="Genomic_DNA"/>
</dbReference>
<gene>
    <name evidence="1" type="ordered locus">AS9A_2318</name>
</gene>
<dbReference type="RefSeq" id="WP_013807114.1">
    <property type="nucleotide sequence ID" value="NC_015564.1"/>
</dbReference>
<evidence type="ECO:0000313" key="1">
    <source>
        <dbReference type="EMBL" id="AEF40765.1"/>
    </source>
</evidence>
<keyword evidence="2" id="KW-1185">Reference proteome</keyword>
<dbReference type="AlphaFoldDB" id="F6ERV0"/>
<dbReference type="HOGENOM" id="CLU_555100_0_0_11"/>
<proteinExistence type="predicted"/>
<dbReference type="OrthoDB" id="4448214at2"/>
<dbReference type="Proteomes" id="UP000009235">
    <property type="component" value="Chromosome"/>
</dbReference>
<evidence type="ECO:0000313" key="2">
    <source>
        <dbReference type="Proteomes" id="UP000009235"/>
    </source>
</evidence>
<name>F6ERV0_HOYSD</name>
<organism evidence="1 2">
    <name type="scientific">Hoyosella subflava (strain DSM 45089 / JCM 17490 / NBRC 109087 / DQS3-9A1)</name>
    <name type="common">Amycolicicoccus subflavus</name>
    <dbReference type="NCBI Taxonomy" id="443218"/>
    <lineage>
        <taxon>Bacteria</taxon>
        <taxon>Bacillati</taxon>
        <taxon>Actinomycetota</taxon>
        <taxon>Actinomycetes</taxon>
        <taxon>Mycobacteriales</taxon>
        <taxon>Hoyosellaceae</taxon>
        <taxon>Hoyosella</taxon>
    </lineage>
</organism>
<dbReference type="STRING" id="443218.AS9A_2318"/>
<reference evidence="1 2" key="1">
    <citation type="journal article" date="2011" name="J. Bacteriol.">
        <title>Complete genome sequence of Amycolicicoccus subflavus DQS3-9A1T, an actinomycete isolated from crude oil-polluted soil.</title>
        <authorList>
            <person name="Cai M."/>
            <person name="Chen W.M."/>
            <person name="Nie Y."/>
            <person name="Chi C.Q."/>
            <person name="Wang Y.N."/>
            <person name="Tang Y.Q."/>
            <person name="Li G.Y."/>
            <person name="Wu X.L."/>
        </authorList>
    </citation>
    <scope>NUCLEOTIDE SEQUENCE [LARGE SCALE GENOMIC DNA]</scope>
    <source>
        <strain evidence="2">DSM 45089 / DQS3-9A1</strain>
    </source>
</reference>
<protein>
    <submittedName>
        <fullName evidence="1">Uncharacterized protein</fullName>
    </submittedName>
</protein>
<accession>F6ERV0</accession>